<evidence type="ECO:0000256" key="4">
    <source>
        <dbReference type="ARBA" id="ARBA00005524"/>
    </source>
</evidence>
<evidence type="ECO:0000256" key="5">
    <source>
        <dbReference type="ARBA" id="ARBA00023152"/>
    </source>
</evidence>
<name>X1K3Z3_9ZZZZ</name>
<evidence type="ECO:0000256" key="3">
    <source>
        <dbReference type="ARBA" id="ARBA00004921"/>
    </source>
</evidence>
<dbReference type="AlphaFoldDB" id="X1K3Z3"/>
<dbReference type="GO" id="GO:0046872">
    <property type="term" value="F:metal ion binding"/>
    <property type="evidence" value="ECO:0007669"/>
    <property type="project" value="InterPro"/>
</dbReference>
<comment type="caution">
    <text evidence="7">The sequence shown here is derived from an EMBL/GenBank/DDBJ whole genome shotgun (WGS) entry which is preliminary data.</text>
</comment>
<comment type="function">
    <text evidence="2">Catalyzes the interconversion of 2-phosphoglycerate and 3-phosphoglycerate.</text>
</comment>
<organism evidence="7">
    <name type="scientific">marine sediment metagenome</name>
    <dbReference type="NCBI Taxonomy" id="412755"/>
    <lineage>
        <taxon>unclassified sequences</taxon>
        <taxon>metagenomes</taxon>
        <taxon>ecological metagenomes</taxon>
    </lineage>
</organism>
<comment type="catalytic activity">
    <reaction evidence="1">
        <text>(2R)-2-phosphoglycerate = (2R)-3-phosphoglycerate</text>
        <dbReference type="Rhea" id="RHEA:15901"/>
        <dbReference type="ChEBI" id="CHEBI:58272"/>
        <dbReference type="ChEBI" id="CHEBI:58289"/>
        <dbReference type="EC" id="5.4.2.12"/>
    </reaction>
</comment>
<comment type="pathway">
    <text evidence="3">Carbohydrate degradation.</text>
</comment>
<evidence type="ECO:0000313" key="7">
    <source>
        <dbReference type="EMBL" id="GAH76783.1"/>
    </source>
</evidence>
<feature type="domain" description="Metalloenzyme" evidence="6">
    <location>
        <begin position="1"/>
        <end position="90"/>
    </location>
</feature>
<dbReference type="InterPro" id="IPR004456">
    <property type="entry name" value="Pglycerate_mutase_ApgM"/>
</dbReference>
<protein>
    <recommendedName>
        <fullName evidence="6">Metalloenzyme domain-containing protein</fullName>
    </recommendedName>
</protein>
<feature type="non-terminal residue" evidence="7">
    <location>
        <position position="1"/>
    </location>
</feature>
<dbReference type="PANTHER" id="PTHR31209">
    <property type="entry name" value="COFACTOR-INDEPENDENT PHOSPHOGLYCERATE MUTASE"/>
    <property type="match status" value="1"/>
</dbReference>
<evidence type="ECO:0000256" key="1">
    <source>
        <dbReference type="ARBA" id="ARBA00000370"/>
    </source>
</evidence>
<comment type="similarity">
    <text evidence="4">Belongs to the BPG-independent phosphoglycerate mutase family. A-PGAM subfamily.</text>
</comment>
<sequence length="100" mass="11317">TDTPGHDNKPIEKKLMLEYIDKTFFNFLRKFAPPNKIKVVVSADHATPCKFKEHSADPVPVLFYNDSVPKEKKFSEKEARKGSLGGIIGNELLRKVGFVK</sequence>
<dbReference type="GO" id="GO:0004619">
    <property type="term" value="F:phosphoglycerate mutase activity"/>
    <property type="evidence" value="ECO:0007669"/>
    <property type="project" value="UniProtKB-EC"/>
</dbReference>
<dbReference type="InterPro" id="IPR006124">
    <property type="entry name" value="Metalloenzyme"/>
</dbReference>
<dbReference type="InterPro" id="IPR017850">
    <property type="entry name" value="Alkaline_phosphatase_core_sf"/>
</dbReference>
<dbReference type="Pfam" id="PF01676">
    <property type="entry name" value="Metalloenzyme"/>
    <property type="match status" value="1"/>
</dbReference>
<accession>X1K3Z3</accession>
<dbReference type="PANTHER" id="PTHR31209:SF0">
    <property type="entry name" value="METALLOENZYME DOMAIN-CONTAINING PROTEIN"/>
    <property type="match status" value="1"/>
</dbReference>
<proteinExistence type="inferred from homology"/>
<evidence type="ECO:0000256" key="2">
    <source>
        <dbReference type="ARBA" id="ARBA00002315"/>
    </source>
</evidence>
<dbReference type="EMBL" id="BARU01044246">
    <property type="protein sequence ID" value="GAH76783.1"/>
    <property type="molecule type" value="Genomic_DNA"/>
</dbReference>
<dbReference type="SUPFAM" id="SSF53649">
    <property type="entry name" value="Alkaline phosphatase-like"/>
    <property type="match status" value="1"/>
</dbReference>
<gene>
    <name evidence="7" type="ORF">S03H2_67547</name>
</gene>
<dbReference type="Gene3D" id="3.40.720.10">
    <property type="entry name" value="Alkaline Phosphatase, subunit A"/>
    <property type="match status" value="1"/>
</dbReference>
<evidence type="ECO:0000259" key="6">
    <source>
        <dbReference type="Pfam" id="PF01676"/>
    </source>
</evidence>
<keyword evidence="5" id="KW-0324">Glycolysis</keyword>
<dbReference type="GO" id="GO:0006096">
    <property type="term" value="P:glycolytic process"/>
    <property type="evidence" value="ECO:0007669"/>
    <property type="project" value="UniProtKB-KW"/>
</dbReference>
<reference evidence="7" key="1">
    <citation type="journal article" date="2014" name="Front. Microbiol.">
        <title>High frequency of phylogenetically diverse reductive dehalogenase-homologous genes in deep subseafloor sedimentary metagenomes.</title>
        <authorList>
            <person name="Kawai M."/>
            <person name="Futagami T."/>
            <person name="Toyoda A."/>
            <person name="Takaki Y."/>
            <person name="Nishi S."/>
            <person name="Hori S."/>
            <person name="Arai W."/>
            <person name="Tsubouchi T."/>
            <person name="Morono Y."/>
            <person name="Uchiyama I."/>
            <person name="Ito T."/>
            <person name="Fujiyama A."/>
            <person name="Inagaki F."/>
            <person name="Takami H."/>
        </authorList>
    </citation>
    <scope>NUCLEOTIDE SEQUENCE</scope>
    <source>
        <strain evidence="7">Expedition CK06-06</strain>
    </source>
</reference>